<dbReference type="CDD" id="cd00063">
    <property type="entry name" value="FN3"/>
    <property type="match status" value="3"/>
</dbReference>
<dbReference type="InterPro" id="IPR003599">
    <property type="entry name" value="Ig_sub"/>
</dbReference>
<dbReference type="GO" id="GO:0030424">
    <property type="term" value="C:axon"/>
    <property type="evidence" value="ECO:0007669"/>
    <property type="project" value="TreeGrafter"/>
</dbReference>
<dbReference type="Pfam" id="PF13927">
    <property type="entry name" value="Ig_3"/>
    <property type="match status" value="2"/>
</dbReference>
<evidence type="ECO:0000256" key="5">
    <source>
        <dbReference type="ARBA" id="ARBA00022989"/>
    </source>
</evidence>
<feature type="compositionally biased region" description="Polar residues" evidence="9">
    <location>
        <begin position="1126"/>
        <end position="1140"/>
    </location>
</feature>
<dbReference type="GeneID" id="117651977"/>
<comment type="subcellular location">
    <subcellularLocation>
        <location evidence="1">Membrane</location>
        <topology evidence="1">Single-pass membrane protein</topology>
    </subcellularLocation>
</comment>
<feature type="domain" description="Ig-like" evidence="11">
    <location>
        <begin position="10"/>
        <end position="97"/>
    </location>
</feature>
<feature type="region of interest" description="Disordered" evidence="9">
    <location>
        <begin position="820"/>
        <end position="852"/>
    </location>
</feature>
<evidence type="ECO:0000256" key="9">
    <source>
        <dbReference type="SAM" id="MobiDB-lite"/>
    </source>
</evidence>
<keyword evidence="13" id="KW-1185">Reference proteome</keyword>
<dbReference type="GO" id="GO:0007411">
    <property type="term" value="P:axon guidance"/>
    <property type="evidence" value="ECO:0007669"/>
    <property type="project" value="TreeGrafter"/>
</dbReference>
<dbReference type="InterPro" id="IPR013783">
    <property type="entry name" value="Ig-like_fold"/>
</dbReference>
<feature type="region of interest" description="Disordered" evidence="9">
    <location>
        <begin position="1126"/>
        <end position="1145"/>
    </location>
</feature>
<evidence type="ECO:0000313" key="13">
    <source>
        <dbReference type="Proteomes" id="UP000515158"/>
    </source>
</evidence>
<feature type="domain" description="Ig-like" evidence="11">
    <location>
        <begin position="103"/>
        <end position="192"/>
    </location>
</feature>
<feature type="domain" description="Ig-like" evidence="11">
    <location>
        <begin position="197"/>
        <end position="295"/>
    </location>
</feature>
<keyword evidence="5 10" id="KW-1133">Transmembrane helix</keyword>
<dbReference type="SMART" id="SM00060">
    <property type="entry name" value="FN3"/>
    <property type="match status" value="3"/>
</dbReference>
<dbReference type="InParanoid" id="A0A6P9A4Q4"/>
<evidence type="ECO:0000259" key="11">
    <source>
        <dbReference type="PROSITE" id="PS50835"/>
    </source>
</evidence>
<dbReference type="PROSITE" id="PS50835">
    <property type="entry name" value="IG_LIKE"/>
    <property type="match status" value="5"/>
</dbReference>
<dbReference type="PROSITE" id="PS50853">
    <property type="entry name" value="FN3"/>
    <property type="match status" value="3"/>
</dbReference>
<gene>
    <name evidence="14" type="primary">LOC117651977</name>
</gene>
<accession>A0A6P9A4Q4</accession>
<keyword evidence="7" id="KW-1015">Disulfide bond</keyword>
<dbReference type="Gene3D" id="2.60.40.10">
    <property type="entry name" value="Immunoglobulins"/>
    <property type="match status" value="8"/>
</dbReference>
<dbReference type="PANTHER" id="PTHR10075:SF100">
    <property type="entry name" value="FASCICLIN-2"/>
    <property type="match status" value="1"/>
</dbReference>
<feature type="transmembrane region" description="Helical" evidence="10">
    <location>
        <begin position="861"/>
        <end position="883"/>
    </location>
</feature>
<name>A0A6P9A4Q4_THRPL</name>
<dbReference type="InterPro" id="IPR003598">
    <property type="entry name" value="Ig_sub2"/>
</dbReference>
<feature type="domain" description="Fibronectin type-III" evidence="12">
    <location>
        <begin position="721"/>
        <end position="819"/>
    </location>
</feature>
<feature type="domain" description="Ig-like" evidence="11">
    <location>
        <begin position="405"/>
        <end position="492"/>
    </location>
</feature>
<dbReference type="InterPro" id="IPR036116">
    <property type="entry name" value="FN3_sf"/>
</dbReference>
<reference evidence="14" key="1">
    <citation type="submission" date="2025-08" db="UniProtKB">
        <authorList>
            <consortium name="RefSeq"/>
        </authorList>
    </citation>
    <scope>IDENTIFICATION</scope>
    <source>
        <tissue evidence="14">Total insect</tissue>
    </source>
</reference>
<keyword evidence="6 10" id="KW-0472">Membrane</keyword>
<evidence type="ECO:0000256" key="6">
    <source>
        <dbReference type="ARBA" id="ARBA00023136"/>
    </source>
</evidence>
<keyword evidence="4" id="KW-0677">Repeat</keyword>
<dbReference type="RefSeq" id="XP_034252495.1">
    <property type="nucleotide sequence ID" value="XM_034396604.1"/>
</dbReference>
<evidence type="ECO:0000259" key="12">
    <source>
        <dbReference type="PROSITE" id="PS50853"/>
    </source>
</evidence>
<feature type="domain" description="Fibronectin type-III" evidence="12">
    <location>
        <begin position="622"/>
        <end position="716"/>
    </location>
</feature>
<feature type="compositionally biased region" description="Polar residues" evidence="9">
    <location>
        <begin position="843"/>
        <end position="852"/>
    </location>
</feature>
<evidence type="ECO:0000256" key="3">
    <source>
        <dbReference type="ARBA" id="ARBA00022729"/>
    </source>
</evidence>
<dbReference type="FunFam" id="2.60.40.10:FF:000189">
    <property type="entry name" value="Neogenin isoform 3"/>
    <property type="match status" value="1"/>
</dbReference>
<evidence type="ECO:0000256" key="2">
    <source>
        <dbReference type="ARBA" id="ARBA00022692"/>
    </source>
</evidence>
<protein>
    <submittedName>
        <fullName evidence="14">Roundabout homolog 2-like</fullName>
    </submittedName>
</protein>
<dbReference type="SMART" id="SM00406">
    <property type="entry name" value="IGv"/>
    <property type="match status" value="3"/>
</dbReference>
<dbReference type="FunFam" id="2.60.40.10:FF:000032">
    <property type="entry name" value="palladin isoform X1"/>
    <property type="match status" value="1"/>
</dbReference>
<dbReference type="Pfam" id="PF00041">
    <property type="entry name" value="fn3"/>
    <property type="match status" value="2"/>
</dbReference>
<dbReference type="OrthoDB" id="428111at2759"/>
<dbReference type="GO" id="GO:0007156">
    <property type="term" value="P:homophilic cell adhesion via plasma membrane adhesion molecules"/>
    <property type="evidence" value="ECO:0007669"/>
    <property type="project" value="TreeGrafter"/>
</dbReference>
<dbReference type="AlphaFoldDB" id="A0A6P9A4Q4"/>
<evidence type="ECO:0000256" key="8">
    <source>
        <dbReference type="ARBA" id="ARBA00023319"/>
    </source>
</evidence>
<evidence type="ECO:0000256" key="4">
    <source>
        <dbReference type="ARBA" id="ARBA00022737"/>
    </source>
</evidence>
<dbReference type="Proteomes" id="UP000515158">
    <property type="component" value="Unplaced"/>
</dbReference>
<evidence type="ECO:0000256" key="1">
    <source>
        <dbReference type="ARBA" id="ARBA00004167"/>
    </source>
</evidence>
<evidence type="ECO:0000313" key="14">
    <source>
        <dbReference type="RefSeq" id="XP_034252495.1"/>
    </source>
</evidence>
<dbReference type="GO" id="GO:0098632">
    <property type="term" value="F:cell-cell adhesion mediator activity"/>
    <property type="evidence" value="ECO:0007669"/>
    <property type="project" value="TreeGrafter"/>
</dbReference>
<dbReference type="SMART" id="SM00408">
    <property type="entry name" value="IGc2"/>
    <property type="match status" value="5"/>
</dbReference>
<feature type="domain" description="Fibronectin type-III" evidence="12">
    <location>
        <begin position="508"/>
        <end position="601"/>
    </location>
</feature>
<dbReference type="InterPro" id="IPR013106">
    <property type="entry name" value="Ig_V-set"/>
</dbReference>
<evidence type="ECO:0000256" key="10">
    <source>
        <dbReference type="SAM" id="Phobius"/>
    </source>
</evidence>
<sequence>MASRFKGRAPRITEHPVPAAVPRHEPVTLSCKADGRPAPNVTWTKDGDRLSGLGAHRVLLPGGNLFFLRVEPADAGVYRCVATNGAGTAVSKDANLEVAFMRHDFRVLPAAQLVSAGDTAMLQCGPPRGRPEPTVFWRKDGRKVDPLADKRVRLVDGANLAIQGARSSDSGRYQCVAQNLAGIREAPEVLVQVAVPPSLQKGPQDTTALVGSDVEFPCSVTGDPPPDVLWRRSSEGPPGGAGPTATSALAMPLGRVHVTETRALRITNVQLGDAGQYVCEADNKAGALTAAATLTVIAMPVLGPTPPGLLTVEEGSDAVVDCGALGSPTPSVFWALKGNRSLLEPGASAGRLAVNQSAHGSALLTVKNVSRADTGMVLVCSAVNAAGALVARTRLLVLGLEEVPPPVIELGPTNQTVAPHASVVLPCQASGQPTVAWYKDEKPLSGKPPRVRQDSDGSLHLQAVEISDSGTYKCIVSSKRGHSSLSASLTVSNAAPDKSERKGSPPGPPSRPHIVSSTNTSVTLAWRRNNKAGSSPLVGYQVEMFGPEKDGWEVAAQKVPTSTYMQKDLTPGVAYSFVIRAENSHGFSLPSDLSVPIVLPIHETEVSIESELEEDASVEDGPIVRLTKVLPVSANSVKLLWEVFDPEQVTGLSIYWRSVNEESLHTLTVLQSGPPSLGFIVTGLSCYTKYQFFLVPFNSVEEGRPSNMQEVRTLADAPTAPPSQLEAKFLNISTVSITWTAPPPASHNGLIESYEVVVKGGDPPELLSNVTLAADTTGSQQLLLSNLSQQMIYHVVVAAVTSAGRGPFGAPIVFQSPAGQNRHVTNSETNHNHSSSSHPPTQQDPGVSAGNNSNDLVTETWFMALLGSMVAVMVLLFSAILFLHRRQHRAKKGGYPHLHMYDSRSNGGVLSLKVAEAEAEVEGAPLCIAPRPGTRMLWGANNTLSGTGSISGPEYAEARPLRSECAGSGSTSEYAEVRSKYSLLSTFQGQYPGHADRCRPHSGSGGGRCRVDYIEGGGPCSCDCESQCCSGSNSASGVSDGSGSTVAYATTTLVESGQSMPSSLISPPPNLPFPSLSWNRSCEPAPCTPHIKRGHAGHYSDTYQQNEVSKGTGPKRATTLNFKGQPWQKNRSHIQPNKNSPPHFVPSQLQSGLAFLRTPQYNDYAFCQPHQ</sequence>
<keyword evidence="2 10" id="KW-0812">Transmembrane</keyword>
<dbReference type="KEGG" id="tpal:117651977"/>
<feature type="region of interest" description="Disordered" evidence="9">
    <location>
        <begin position="439"/>
        <end position="458"/>
    </location>
</feature>
<keyword evidence="3" id="KW-0732">Signal</keyword>
<dbReference type="FunFam" id="2.60.40.10:FF:000008">
    <property type="entry name" value="roundabout homolog 2 isoform X2"/>
    <property type="match status" value="1"/>
</dbReference>
<dbReference type="InterPro" id="IPR013098">
    <property type="entry name" value="Ig_I-set"/>
</dbReference>
<dbReference type="PANTHER" id="PTHR10075">
    <property type="entry name" value="BASIGIN RELATED"/>
    <property type="match status" value="1"/>
</dbReference>
<dbReference type="GO" id="GO:0070593">
    <property type="term" value="P:dendrite self-avoidance"/>
    <property type="evidence" value="ECO:0007669"/>
    <property type="project" value="TreeGrafter"/>
</dbReference>
<dbReference type="InterPro" id="IPR003961">
    <property type="entry name" value="FN3_dom"/>
</dbReference>
<dbReference type="InterPro" id="IPR007110">
    <property type="entry name" value="Ig-like_dom"/>
</dbReference>
<organism evidence="14">
    <name type="scientific">Thrips palmi</name>
    <name type="common">Melon thrips</name>
    <dbReference type="NCBI Taxonomy" id="161013"/>
    <lineage>
        <taxon>Eukaryota</taxon>
        <taxon>Metazoa</taxon>
        <taxon>Ecdysozoa</taxon>
        <taxon>Arthropoda</taxon>
        <taxon>Hexapoda</taxon>
        <taxon>Insecta</taxon>
        <taxon>Pterygota</taxon>
        <taxon>Neoptera</taxon>
        <taxon>Paraneoptera</taxon>
        <taxon>Thysanoptera</taxon>
        <taxon>Terebrantia</taxon>
        <taxon>Thripoidea</taxon>
        <taxon>Thripidae</taxon>
        <taxon>Thrips</taxon>
    </lineage>
</organism>
<proteinExistence type="predicted"/>
<keyword evidence="8" id="KW-0393">Immunoglobulin domain</keyword>
<dbReference type="InterPro" id="IPR036179">
    <property type="entry name" value="Ig-like_dom_sf"/>
</dbReference>
<dbReference type="SUPFAM" id="SSF48726">
    <property type="entry name" value="Immunoglobulin"/>
    <property type="match status" value="5"/>
</dbReference>
<dbReference type="Pfam" id="PF07679">
    <property type="entry name" value="I-set"/>
    <property type="match status" value="3"/>
</dbReference>
<dbReference type="GO" id="GO:0005886">
    <property type="term" value="C:plasma membrane"/>
    <property type="evidence" value="ECO:0007669"/>
    <property type="project" value="TreeGrafter"/>
</dbReference>
<feature type="region of interest" description="Disordered" evidence="9">
    <location>
        <begin position="486"/>
        <end position="517"/>
    </location>
</feature>
<dbReference type="SUPFAM" id="SSF49265">
    <property type="entry name" value="Fibronectin type III"/>
    <property type="match status" value="2"/>
</dbReference>
<feature type="domain" description="Ig-like" evidence="11">
    <location>
        <begin position="300"/>
        <end position="397"/>
    </location>
</feature>
<dbReference type="SMART" id="SM00409">
    <property type="entry name" value="IG"/>
    <property type="match status" value="5"/>
</dbReference>
<evidence type="ECO:0000256" key="7">
    <source>
        <dbReference type="ARBA" id="ARBA00023157"/>
    </source>
</evidence>
<feature type="compositionally biased region" description="Low complexity" evidence="9">
    <location>
        <begin position="826"/>
        <end position="841"/>
    </location>
</feature>